<comment type="caution">
    <text evidence="2">The sequence shown here is derived from an EMBL/GenBank/DDBJ whole genome shotgun (WGS) entry which is preliminary data.</text>
</comment>
<organism evidence="2">
    <name type="scientific">Solanum chilense</name>
    <name type="common">Tomato</name>
    <name type="synonym">Lycopersicon chilense</name>
    <dbReference type="NCBI Taxonomy" id="4083"/>
    <lineage>
        <taxon>Eukaryota</taxon>
        <taxon>Viridiplantae</taxon>
        <taxon>Streptophyta</taxon>
        <taxon>Embryophyta</taxon>
        <taxon>Tracheophyta</taxon>
        <taxon>Spermatophyta</taxon>
        <taxon>Magnoliopsida</taxon>
        <taxon>eudicotyledons</taxon>
        <taxon>Gunneridae</taxon>
        <taxon>Pentapetalae</taxon>
        <taxon>asterids</taxon>
        <taxon>lamiids</taxon>
        <taxon>Solanales</taxon>
        <taxon>Solanaceae</taxon>
        <taxon>Solanoideae</taxon>
        <taxon>Solaneae</taxon>
        <taxon>Solanum</taxon>
        <taxon>Solanum subgen. Lycopersicon</taxon>
    </lineage>
</organism>
<dbReference type="EMBL" id="RXGB01004314">
    <property type="protein sequence ID" value="TMW89971.1"/>
    <property type="molecule type" value="Genomic_DNA"/>
</dbReference>
<sequence>MSLMESGKMLYKVERFNHVAPGNAPGEESAPRGCSGCRGRGKDVDRGRVREVPTGIEVPINNAPINEIMRVHNEEIEEDTEVGDVEENIKEDELPIQTVVFLHRTGVSSTVMEFFKRFDGPGGLPPTQVQANFPFAKPAPKKGGNRGLDTFFCALFGPDMTGNEHDMLTMFLKIKILIFMGPETEDFYEFILLFTNMG</sequence>
<feature type="region of interest" description="Disordered" evidence="1">
    <location>
        <begin position="22"/>
        <end position="48"/>
    </location>
</feature>
<protein>
    <submittedName>
        <fullName evidence="2">Uncharacterized protein</fullName>
    </submittedName>
</protein>
<name>A0A6N2BA04_SOLCI</name>
<evidence type="ECO:0000256" key="1">
    <source>
        <dbReference type="SAM" id="MobiDB-lite"/>
    </source>
</evidence>
<dbReference type="AlphaFoldDB" id="A0A6N2BA04"/>
<accession>A0A6N2BA04</accession>
<reference evidence="2" key="1">
    <citation type="submission" date="2019-05" db="EMBL/GenBank/DDBJ databases">
        <title>The de novo reference genome and transcriptome assemblies of the wild tomato species Solanum chilense.</title>
        <authorList>
            <person name="Stam R."/>
            <person name="Nosenko T."/>
            <person name="Hoerger A.C."/>
            <person name="Stephan W."/>
            <person name="Seidel M.A."/>
            <person name="Kuhn J.M.M."/>
            <person name="Haberer G."/>
            <person name="Tellier A."/>
        </authorList>
    </citation>
    <scope>NUCLEOTIDE SEQUENCE</scope>
    <source>
        <tissue evidence="2">Mature leaves</tissue>
    </source>
</reference>
<gene>
    <name evidence="2" type="ORF">EJD97_016390</name>
</gene>
<proteinExistence type="predicted"/>
<evidence type="ECO:0000313" key="2">
    <source>
        <dbReference type="EMBL" id="TMW89971.1"/>
    </source>
</evidence>